<keyword evidence="3 4" id="KW-0658">Purine biosynthesis</keyword>
<dbReference type="GO" id="GO:0006189">
    <property type="term" value="P:'de novo' IMP biosynthetic process"/>
    <property type="evidence" value="ECO:0007669"/>
    <property type="project" value="UniProtKB-UniRule"/>
</dbReference>
<sequence>MNPFSSTDSGGKKHRLAIFASGNGSNAQRLMEHFRDHPTIIIALVVCNKPGAGVLARADAFGVPTLLIERERFFRGDAYRPELEAAGITFLVLAGFLWKVPAPLLEAYPGRIVNIHPALLPAYGGKGMWGQHVHAAVLAAGESESGITIHIVDEHYDHGDQLFQARCPVLPGDTPESLAARVHELEHRHFAEVVERAVREREA</sequence>
<protein>
    <recommendedName>
        <fullName evidence="4">Phosphoribosylglycinamide formyltransferase</fullName>
        <ecNumber evidence="4">2.1.2.2</ecNumber>
    </recommendedName>
    <alternativeName>
        <fullName evidence="4">5'-phosphoribosylglycinamide transformylase</fullName>
    </alternativeName>
    <alternativeName>
        <fullName evidence="4">GAR transformylase</fullName>
        <shortName evidence="4">GART</shortName>
    </alternativeName>
</protein>
<comment type="function">
    <text evidence="4">Catalyzes the transfer of a formyl group from 10-formyltetrahydrofolate to 5-phospho-ribosyl-glycinamide (GAR), producing 5-phospho-ribosyl-N-formylglycinamide (FGAR) and tetrahydrofolate.</text>
</comment>
<evidence type="ECO:0000256" key="3">
    <source>
        <dbReference type="ARBA" id="ARBA00022755"/>
    </source>
</evidence>
<comment type="caution">
    <text evidence="4">Lacks conserved residue(s) required for the propagation of feature annotation.</text>
</comment>
<dbReference type="InterPro" id="IPR004607">
    <property type="entry name" value="GART"/>
</dbReference>
<gene>
    <name evidence="4" type="primary">purN</name>
    <name evidence="6" type="ORF">E0486_08540</name>
</gene>
<organism evidence="6 7">
    <name type="scientific">Flaviaesturariibacter aridisoli</name>
    <dbReference type="NCBI Taxonomy" id="2545761"/>
    <lineage>
        <taxon>Bacteria</taxon>
        <taxon>Pseudomonadati</taxon>
        <taxon>Bacteroidota</taxon>
        <taxon>Chitinophagia</taxon>
        <taxon>Chitinophagales</taxon>
        <taxon>Chitinophagaceae</taxon>
        <taxon>Flaviaestuariibacter</taxon>
    </lineage>
</organism>
<evidence type="ECO:0000256" key="1">
    <source>
        <dbReference type="ARBA" id="ARBA00005054"/>
    </source>
</evidence>
<accession>A0A4R4E1V5</accession>
<dbReference type="PANTHER" id="PTHR43369">
    <property type="entry name" value="PHOSPHORIBOSYLGLYCINAMIDE FORMYLTRANSFERASE"/>
    <property type="match status" value="1"/>
</dbReference>
<dbReference type="InterPro" id="IPR036477">
    <property type="entry name" value="Formyl_transf_N_sf"/>
</dbReference>
<dbReference type="GO" id="GO:0005829">
    <property type="term" value="C:cytosol"/>
    <property type="evidence" value="ECO:0007669"/>
    <property type="project" value="TreeGrafter"/>
</dbReference>
<feature type="binding site" evidence="4">
    <location>
        <position position="114"/>
    </location>
    <ligand>
        <name>(6R)-10-formyltetrahydrofolate</name>
        <dbReference type="ChEBI" id="CHEBI:195366"/>
    </ligand>
</feature>
<feature type="active site" description="Proton donor" evidence="4">
    <location>
        <position position="116"/>
    </location>
</feature>
<dbReference type="HAMAP" id="MF_01930">
    <property type="entry name" value="PurN"/>
    <property type="match status" value="1"/>
</dbReference>
<keyword evidence="2 4" id="KW-0808">Transferase</keyword>
<feature type="binding site" evidence="4">
    <location>
        <begin position="24"/>
        <end position="26"/>
    </location>
    <ligand>
        <name>N(1)-(5-phospho-beta-D-ribosyl)glycinamide</name>
        <dbReference type="ChEBI" id="CHEBI:143788"/>
    </ligand>
</feature>
<dbReference type="Gene3D" id="3.40.50.170">
    <property type="entry name" value="Formyl transferase, N-terminal domain"/>
    <property type="match status" value="1"/>
</dbReference>
<name>A0A4R4E1V5_9BACT</name>
<comment type="similarity">
    <text evidence="4">Belongs to the GART family.</text>
</comment>
<reference evidence="6 7" key="1">
    <citation type="submission" date="2019-03" db="EMBL/GenBank/DDBJ databases">
        <authorList>
            <person name="Kim M.K.M."/>
        </authorList>
    </citation>
    <scope>NUCLEOTIDE SEQUENCE [LARGE SCALE GENOMIC DNA]</scope>
    <source>
        <strain evidence="6 7">17J68-15</strain>
    </source>
</reference>
<dbReference type="EC" id="2.1.2.2" evidence="4"/>
<feature type="domain" description="Formyl transferase N-terminal" evidence="5">
    <location>
        <begin position="15"/>
        <end position="194"/>
    </location>
</feature>
<comment type="caution">
    <text evidence="6">The sequence shown here is derived from an EMBL/GenBank/DDBJ whole genome shotgun (WGS) entry which is preliminary data.</text>
</comment>
<comment type="catalytic activity">
    <reaction evidence="4">
        <text>N(1)-(5-phospho-beta-D-ribosyl)glycinamide + (6R)-10-formyltetrahydrofolate = N(2)-formyl-N(1)-(5-phospho-beta-D-ribosyl)glycinamide + (6S)-5,6,7,8-tetrahydrofolate + H(+)</text>
        <dbReference type="Rhea" id="RHEA:15053"/>
        <dbReference type="ChEBI" id="CHEBI:15378"/>
        <dbReference type="ChEBI" id="CHEBI:57453"/>
        <dbReference type="ChEBI" id="CHEBI:143788"/>
        <dbReference type="ChEBI" id="CHEBI:147286"/>
        <dbReference type="ChEBI" id="CHEBI:195366"/>
        <dbReference type="EC" id="2.1.2.2"/>
    </reaction>
</comment>
<evidence type="ECO:0000259" key="5">
    <source>
        <dbReference type="Pfam" id="PF00551"/>
    </source>
</evidence>
<dbReference type="CDD" id="cd08645">
    <property type="entry name" value="FMT_core_GART"/>
    <property type="match status" value="1"/>
</dbReference>
<dbReference type="GO" id="GO:0004644">
    <property type="term" value="F:phosphoribosylglycinamide formyltransferase activity"/>
    <property type="evidence" value="ECO:0007669"/>
    <property type="project" value="UniProtKB-UniRule"/>
</dbReference>
<proteinExistence type="inferred from homology"/>
<keyword evidence="7" id="KW-1185">Reference proteome</keyword>
<dbReference type="SUPFAM" id="SSF53328">
    <property type="entry name" value="Formyltransferase"/>
    <property type="match status" value="1"/>
</dbReference>
<feature type="binding site" evidence="4">
    <location>
        <position position="70"/>
    </location>
    <ligand>
        <name>(6R)-10-formyltetrahydrofolate</name>
        <dbReference type="ChEBI" id="CHEBI:195366"/>
    </ligand>
</feature>
<evidence type="ECO:0000256" key="2">
    <source>
        <dbReference type="ARBA" id="ARBA00022679"/>
    </source>
</evidence>
<dbReference type="UniPathway" id="UPA00074">
    <property type="reaction ID" value="UER00126"/>
</dbReference>
<dbReference type="AlphaFoldDB" id="A0A4R4E1V5"/>
<dbReference type="RefSeq" id="WP_131851740.1">
    <property type="nucleotide sequence ID" value="NZ_SKFH01000010.1"/>
</dbReference>
<dbReference type="EMBL" id="SKFH01000010">
    <property type="protein sequence ID" value="TCZ72817.1"/>
    <property type="molecule type" value="Genomic_DNA"/>
</dbReference>
<evidence type="ECO:0000313" key="7">
    <source>
        <dbReference type="Proteomes" id="UP000295164"/>
    </source>
</evidence>
<dbReference type="InterPro" id="IPR002376">
    <property type="entry name" value="Formyl_transf_N"/>
</dbReference>
<dbReference type="PANTHER" id="PTHR43369:SF2">
    <property type="entry name" value="PHOSPHORIBOSYLGLYCINAMIDE FORMYLTRANSFERASE"/>
    <property type="match status" value="1"/>
</dbReference>
<evidence type="ECO:0000313" key="6">
    <source>
        <dbReference type="EMBL" id="TCZ72817.1"/>
    </source>
</evidence>
<dbReference type="OrthoDB" id="9806170at2"/>
<feature type="site" description="Raises pKa of active site His" evidence="4">
    <location>
        <position position="157"/>
    </location>
</feature>
<evidence type="ECO:0000256" key="4">
    <source>
        <dbReference type="HAMAP-Rule" id="MF_01930"/>
    </source>
</evidence>
<dbReference type="Pfam" id="PF00551">
    <property type="entry name" value="Formyl_trans_N"/>
    <property type="match status" value="1"/>
</dbReference>
<dbReference type="Proteomes" id="UP000295164">
    <property type="component" value="Unassembled WGS sequence"/>
</dbReference>
<comment type="pathway">
    <text evidence="1 4">Purine metabolism; IMP biosynthesis via de novo pathway; N(2)-formyl-N(1)-(5-phospho-D-ribosyl)glycinamide from N(1)-(5-phospho-D-ribosyl)glycinamide (10-formyl THF route): step 1/1.</text>
</comment>